<evidence type="ECO:0000256" key="2">
    <source>
        <dbReference type="SAM" id="Phobius"/>
    </source>
</evidence>
<keyword evidence="2" id="KW-0472">Membrane</keyword>
<proteinExistence type="predicted"/>
<sequence length="242" mass="24857">MSNHLHDLNDRARVTDGPHHLDQTTRPRRRFLPLVWAASAVAAIVLVLGVNGTLSAWTSAIVTNSTNSVATANALILKESNGAADCYSSQGAANSYTCATINKYGGTTTPFSPGDSRTFDVTFSNAGAATGSTFTLTPGTCTQTPTANAAATPPVNNLCTATGELTVAMSCSNGTTYNGAQLWSDLTYAAGPPSALTEKTHTALGAGPGASWTCRFTVALNANASVADQGIVVSQPLVWTLS</sequence>
<name>A0A6L7F0Z3_9ACTN</name>
<evidence type="ECO:0000256" key="1">
    <source>
        <dbReference type="SAM" id="MobiDB-lite"/>
    </source>
</evidence>
<dbReference type="RefSeq" id="WP_160878596.1">
    <property type="nucleotide sequence ID" value="NZ_WUEK01000008.1"/>
</dbReference>
<keyword evidence="2" id="KW-0812">Transmembrane</keyword>
<dbReference type="Proteomes" id="UP000473325">
    <property type="component" value="Unassembled WGS sequence"/>
</dbReference>
<keyword evidence="4" id="KW-1185">Reference proteome</keyword>
<protein>
    <submittedName>
        <fullName evidence="3">Uncharacterized protein</fullName>
    </submittedName>
</protein>
<gene>
    <name evidence="3" type="ORF">GRQ65_14050</name>
</gene>
<evidence type="ECO:0000313" key="3">
    <source>
        <dbReference type="EMBL" id="MXG90669.1"/>
    </source>
</evidence>
<dbReference type="AlphaFoldDB" id="A0A6L7F0Z3"/>
<keyword evidence="2" id="KW-1133">Transmembrane helix</keyword>
<organism evidence="3 4">
    <name type="scientific">Nocardioides flavescens</name>
    <dbReference type="NCBI Taxonomy" id="2691959"/>
    <lineage>
        <taxon>Bacteria</taxon>
        <taxon>Bacillati</taxon>
        <taxon>Actinomycetota</taxon>
        <taxon>Actinomycetes</taxon>
        <taxon>Propionibacteriales</taxon>
        <taxon>Nocardioidaceae</taxon>
        <taxon>Nocardioides</taxon>
    </lineage>
</organism>
<evidence type="ECO:0000313" key="4">
    <source>
        <dbReference type="Proteomes" id="UP000473325"/>
    </source>
</evidence>
<feature type="transmembrane region" description="Helical" evidence="2">
    <location>
        <begin position="34"/>
        <end position="57"/>
    </location>
</feature>
<dbReference type="EMBL" id="WUEK01000008">
    <property type="protein sequence ID" value="MXG90669.1"/>
    <property type="molecule type" value="Genomic_DNA"/>
</dbReference>
<accession>A0A6L7F0Z3</accession>
<comment type="caution">
    <text evidence="3">The sequence shown here is derived from an EMBL/GenBank/DDBJ whole genome shotgun (WGS) entry which is preliminary data.</text>
</comment>
<feature type="region of interest" description="Disordered" evidence="1">
    <location>
        <begin position="1"/>
        <end position="24"/>
    </location>
</feature>
<reference evidence="3 4" key="1">
    <citation type="submission" date="2019-12" db="EMBL/GenBank/DDBJ databases">
        <authorList>
            <person name="Kun Z."/>
        </authorList>
    </citation>
    <scope>NUCLEOTIDE SEQUENCE [LARGE SCALE GENOMIC DNA]</scope>
    <source>
        <strain evidence="3 4">YIM 123512</strain>
    </source>
</reference>